<comment type="caution">
    <text evidence="1">The sequence shown here is derived from an EMBL/GenBank/DDBJ whole genome shotgun (WGS) entry which is preliminary data.</text>
</comment>
<sequence>MNSENQLYAVYSHTANPGDNVREGVRAGFNQAQALRWLEQDHGGLEVDHDRCAGIEVDQRQIPQITQEGTDIKLGTPIAAAVGPPYDNDTLSVTKRLTLTQSSGGPSYPKRVYFVGQTGSIYERESPHKKQDSVWGNGQLSGKYTASNDSSIVSFWYRNSSPKAQILAVLFQDLGKNSLSIASYRSNKTVATHWQSTEQSLQTQDGSALAMAPIGDRRDLRFSSLSDPISTRFDIPPGAPLSVSTQDNRDYFADITLPDCAKHGQPLTHLIIFPTLDKKSLSLVSWNCSSGFLDQTTRLGPLLQANRTYLGLANTMTALDPEDQRVYVVFDAGDGPEIEEWQVPPGAQNAEWKVLGTIPVVLT</sequence>
<reference evidence="1 2" key="1">
    <citation type="submission" date="2018-12" db="EMBL/GenBank/DDBJ databases">
        <title>Draft genome sequence of Xylaria grammica IHI A82.</title>
        <authorList>
            <person name="Buettner E."/>
            <person name="Kellner H."/>
        </authorList>
    </citation>
    <scope>NUCLEOTIDE SEQUENCE [LARGE SCALE GENOMIC DNA]</scope>
    <source>
        <strain evidence="1 2">IHI A82</strain>
    </source>
</reference>
<dbReference type="EMBL" id="RYZI01000044">
    <property type="protein sequence ID" value="RWA12667.1"/>
    <property type="molecule type" value="Genomic_DNA"/>
</dbReference>
<dbReference type="Gene3D" id="2.120.10.70">
    <property type="entry name" value="Fucose-specific lectin"/>
    <property type="match status" value="1"/>
</dbReference>
<name>A0A439DE21_9PEZI</name>
<dbReference type="AlphaFoldDB" id="A0A439DE21"/>
<accession>A0A439DE21</accession>
<evidence type="ECO:0008006" key="3">
    <source>
        <dbReference type="Google" id="ProtNLM"/>
    </source>
</evidence>
<organism evidence="1 2">
    <name type="scientific">Xylaria grammica</name>
    <dbReference type="NCBI Taxonomy" id="363999"/>
    <lineage>
        <taxon>Eukaryota</taxon>
        <taxon>Fungi</taxon>
        <taxon>Dikarya</taxon>
        <taxon>Ascomycota</taxon>
        <taxon>Pezizomycotina</taxon>
        <taxon>Sordariomycetes</taxon>
        <taxon>Xylariomycetidae</taxon>
        <taxon>Xylariales</taxon>
        <taxon>Xylariaceae</taxon>
        <taxon>Xylaria</taxon>
    </lineage>
</organism>
<gene>
    <name evidence="1" type="ORF">EKO27_g2435</name>
</gene>
<protein>
    <recommendedName>
        <fullName evidence="3">Fucose-specific lectin</fullName>
    </recommendedName>
</protein>
<dbReference type="SUPFAM" id="SSF89372">
    <property type="entry name" value="Fucose-specific lectin"/>
    <property type="match status" value="1"/>
</dbReference>
<dbReference type="Proteomes" id="UP000286045">
    <property type="component" value="Unassembled WGS sequence"/>
</dbReference>
<keyword evidence="2" id="KW-1185">Reference proteome</keyword>
<proteinExistence type="predicted"/>
<evidence type="ECO:0000313" key="2">
    <source>
        <dbReference type="Proteomes" id="UP000286045"/>
    </source>
</evidence>
<evidence type="ECO:0000313" key="1">
    <source>
        <dbReference type="EMBL" id="RWA12667.1"/>
    </source>
</evidence>